<sequence>MNPVTRQESLATESSSSSLDDSDISSANSPLPQLTVIDKVASKITPDKMSQSSENQIDNFELHPRTVADQAEASISGGMPIIQVEGPLNLVPLPQHAEPANPTPQLNTAEGVRDEAARVEKAYQDGVPCIWILKEEAKGLPIPSAEDIDSVGKLRDEIANIAASVEPQLVDFDDILVDRPSLVTCVAIATKTKPRESMVPEATSTPSTNNVPILVINPLLKRMATAAPSASQPSKKAKKTAPPNKKATQVLARDSLDEESQAHGVQPAAGVVVAPANVVTLDTSTTISDQGLNRQIETDVGHLSLQQELNISFPTPVQQAVLEEKVRLSKSKSIRESSIREGQAEASASVPRLPKYTRMYPAKPYEVPNLEVTSEAPWWAWKFHFHLARPLLSKEMAARYTLLVDPYASFAQSMKHITQAVMLGRMLCLLV</sequence>
<gene>
    <name evidence="2" type="ORF">LIER_15977</name>
</gene>
<reference evidence="2 3" key="1">
    <citation type="submission" date="2024-01" db="EMBL/GenBank/DDBJ databases">
        <title>The complete chloroplast genome sequence of Lithospermum erythrorhizon: insights into the phylogenetic relationship among Boraginaceae species and the maternal lineages of purple gromwells.</title>
        <authorList>
            <person name="Okada T."/>
            <person name="Watanabe K."/>
        </authorList>
    </citation>
    <scope>NUCLEOTIDE SEQUENCE [LARGE SCALE GENOMIC DNA]</scope>
</reference>
<organism evidence="2 3">
    <name type="scientific">Lithospermum erythrorhizon</name>
    <name type="common">Purple gromwell</name>
    <name type="synonym">Lithospermum officinale var. erythrorhizon</name>
    <dbReference type="NCBI Taxonomy" id="34254"/>
    <lineage>
        <taxon>Eukaryota</taxon>
        <taxon>Viridiplantae</taxon>
        <taxon>Streptophyta</taxon>
        <taxon>Embryophyta</taxon>
        <taxon>Tracheophyta</taxon>
        <taxon>Spermatophyta</taxon>
        <taxon>Magnoliopsida</taxon>
        <taxon>eudicotyledons</taxon>
        <taxon>Gunneridae</taxon>
        <taxon>Pentapetalae</taxon>
        <taxon>asterids</taxon>
        <taxon>lamiids</taxon>
        <taxon>Boraginales</taxon>
        <taxon>Boraginaceae</taxon>
        <taxon>Boraginoideae</taxon>
        <taxon>Lithospermeae</taxon>
        <taxon>Lithospermum</taxon>
    </lineage>
</organism>
<proteinExistence type="predicted"/>
<dbReference type="AlphaFoldDB" id="A0AAV3Q7H7"/>
<feature type="region of interest" description="Disordered" evidence="1">
    <location>
        <begin position="225"/>
        <end position="249"/>
    </location>
</feature>
<evidence type="ECO:0000313" key="2">
    <source>
        <dbReference type="EMBL" id="GAA0159122.1"/>
    </source>
</evidence>
<keyword evidence="3" id="KW-1185">Reference proteome</keyword>
<accession>A0AAV3Q7H7</accession>
<name>A0AAV3Q7H7_LITER</name>
<feature type="compositionally biased region" description="Low complexity" evidence="1">
    <location>
        <begin position="14"/>
        <end position="29"/>
    </location>
</feature>
<feature type="region of interest" description="Disordered" evidence="1">
    <location>
        <begin position="1"/>
        <end position="32"/>
    </location>
</feature>
<protein>
    <submittedName>
        <fullName evidence="2">Uncharacterized protein</fullName>
    </submittedName>
</protein>
<evidence type="ECO:0000313" key="3">
    <source>
        <dbReference type="Proteomes" id="UP001454036"/>
    </source>
</evidence>
<feature type="compositionally biased region" description="Low complexity" evidence="1">
    <location>
        <begin position="225"/>
        <end position="248"/>
    </location>
</feature>
<dbReference type="EMBL" id="BAABME010003525">
    <property type="protein sequence ID" value="GAA0159122.1"/>
    <property type="molecule type" value="Genomic_DNA"/>
</dbReference>
<evidence type="ECO:0000256" key="1">
    <source>
        <dbReference type="SAM" id="MobiDB-lite"/>
    </source>
</evidence>
<comment type="caution">
    <text evidence="2">The sequence shown here is derived from an EMBL/GenBank/DDBJ whole genome shotgun (WGS) entry which is preliminary data.</text>
</comment>
<dbReference type="Proteomes" id="UP001454036">
    <property type="component" value="Unassembled WGS sequence"/>
</dbReference>
<feature type="compositionally biased region" description="Polar residues" evidence="1">
    <location>
        <begin position="1"/>
        <end position="13"/>
    </location>
</feature>